<evidence type="ECO:0000313" key="2">
    <source>
        <dbReference type="Proteomes" id="UP000034231"/>
    </source>
</evidence>
<organism evidence="1 2">
    <name type="scientific">Candidatus Shapirobacteria bacterium GW2011_GWE1_38_10</name>
    <dbReference type="NCBI Taxonomy" id="1618488"/>
    <lineage>
        <taxon>Bacteria</taxon>
        <taxon>Candidatus Shapironibacteriota</taxon>
    </lineage>
</organism>
<protein>
    <submittedName>
        <fullName evidence="1">Uncharacterized protein</fullName>
    </submittedName>
</protein>
<dbReference type="Proteomes" id="UP000034231">
    <property type="component" value="Unassembled WGS sequence"/>
</dbReference>
<dbReference type="AlphaFoldDB" id="A0A0G0KGD1"/>
<dbReference type="EMBL" id="LBTX01000039">
    <property type="protein sequence ID" value="KKQ48254.1"/>
    <property type="molecule type" value="Genomic_DNA"/>
</dbReference>
<dbReference type="Pfam" id="PF23140">
    <property type="entry name" value="Gp80"/>
    <property type="match status" value="2"/>
</dbReference>
<sequence>MGSISNYLELELLDHVFKVGAYTAATNIAVSLHTADPTDAGTGAECANANNYARVVCNVWDAAGGTRVTANTSAITFPQASGSWGTVTHWALWDSATYGAGNCLAHGSFTASKVIVSGNIPTIAAGDLDITVTTGAISNYLASALLNHFLKTAAYTVPTNICAALSTADPTDDGSGIAEPVGNNYSRTTNNTWDIAAAGATANTGAMTTATASGSWGTIAYTALFDAATVGNMLWYGTISPSQAVGANDYMEWAAGSFDVTLD</sequence>
<gene>
    <name evidence="1" type="ORF">US68_C0039G0003</name>
</gene>
<reference evidence="1 2" key="1">
    <citation type="journal article" date="2015" name="Nature">
        <title>rRNA introns, odd ribosomes, and small enigmatic genomes across a large radiation of phyla.</title>
        <authorList>
            <person name="Brown C.T."/>
            <person name="Hug L.A."/>
            <person name="Thomas B.C."/>
            <person name="Sharon I."/>
            <person name="Castelle C.J."/>
            <person name="Singh A."/>
            <person name="Wilkins M.J."/>
            <person name="Williams K.H."/>
            <person name="Banfield J.F."/>
        </authorList>
    </citation>
    <scope>NUCLEOTIDE SEQUENCE [LARGE SCALE GENOMIC DNA]</scope>
</reference>
<evidence type="ECO:0000313" key="1">
    <source>
        <dbReference type="EMBL" id="KKQ48254.1"/>
    </source>
</evidence>
<accession>A0A0G0KGD1</accession>
<proteinExistence type="predicted"/>
<dbReference type="InterPro" id="IPR056908">
    <property type="entry name" value="Gp80-like"/>
</dbReference>
<name>A0A0G0KGD1_9BACT</name>
<comment type="caution">
    <text evidence="1">The sequence shown here is derived from an EMBL/GenBank/DDBJ whole genome shotgun (WGS) entry which is preliminary data.</text>
</comment>